<feature type="domain" description="Helicase C-terminal" evidence="22">
    <location>
        <begin position="474"/>
        <end position="640"/>
    </location>
</feature>
<dbReference type="Pfam" id="PF24475">
    <property type="entry name" value="RBD_DEAH11"/>
    <property type="match status" value="1"/>
</dbReference>
<evidence type="ECO:0000259" key="23">
    <source>
        <dbReference type="PROSITE" id="PS51873"/>
    </source>
</evidence>
<evidence type="ECO:0000256" key="9">
    <source>
        <dbReference type="ARBA" id="ARBA00022741"/>
    </source>
</evidence>
<dbReference type="InterPro" id="IPR002464">
    <property type="entry name" value="DNA/RNA_helicase_DEAH_CS"/>
</dbReference>
<feature type="compositionally biased region" description="Basic residues" evidence="19">
    <location>
        <begin position="14"/>
        <end position="24"/>
    </location>
</feature>
<evidence type="ECO:0000256" key="15">
    <source>
        <dbReference type="ARBA" id="ARBA00022840"/>
    </source>
</evidence>
<evidence type="ECO:0000256" key="17">
    <source>
        <dbReference type="ARBA" id="ARBA00047984"/>
    </source>
</evidence>
<keyword evidence="4" id="KW-0150">Chloroplast</keyword>
<evidence type="ECO:0000313" key="25">
    <source>
        <dbReference type="Proteomes" id="UP001367508"/>
    </source>
</evidence>
<dbReference type="GO" id="GO:0003724">
    <property type="term" value="F:RNA helicase activity"/>
    <property type="evidence" value="ECO:0007669"/>
    <property type="project" value="UniProtKB-EC"/>
</dbReference>
<dbReference type="PROSITE" id="PS51194">
    <property type="entry name" value="HELICASE_CTER"/>
    <property type="match status" value="1"/>
</dbReference>
<dbReference type="InterPro" id="IPR001841">
    <property type="entry name" value="Znf_RING"/>
</dbReference>
<dbReference type="Pfam" id="PF07717">
    <property type="entry name" value="OB_NTP_bind"/>
    <property type="match status" value="1"/>
</dbReference>
<dbReference type="InterPro" id="IPR013087">
    <property type="entry name" value="Znf_C2H2_type"/>
</dbReference>
<dbReference type="InterPro" id="IPR056248">
    <property type="entry name" value="RBD_DEAH11/12"/>
</dbReference>
<dbReference type="Gene3D" id="3.40.50.300">
    <property type="entry name" value="P-loop containing nucleotide triphosphate hydrolases"/>
    <property type="match status" value="2"/>
</dbReference>
<evidence type="ECO:0000256" key="8">
    <source>
        <dbReference type="ARBA" id="ARBA00022737"/>
    </source>
</evidence>
<dbReference type="GO" id="GO:0003723">
    <property type="term" value="F:RNA binding"/>
    <property type="evidence" value="ECO:0007669"/>
    <property type="project" value="TreeGrafter"/>
</dbReference>
<dbReference type="PROSITE" id="PS51192">
    <property type="entry name" value="HELICASE_ATP_BIND_1"/>
    <property type="match status" value="1"/>
</dbReference>
<evidence type="ECO:0000259" key="22">
    <source>
        <dbReference type="PROSITE" id="PS51194"/>
    </source>
</evidence>
<evidence type="ECO:0000256" key="10">
    <source>
        <dbReference type="ARBA" id="ARBA00022771"/>
    </source>
</evidence>
<evidence type="ECO:0000256" key="5">
    <source>
        <dbReference type="ARBA" id="ARBA00022640"/>
    </source>
</evidence>
<dbReference type="PROSITE" id="PS00690">
    <property type="entry name" value="DEAH_ATP_HELICASE"/>
    <property type="match status" value="1"/>
</dbReference>
<dbReference type="Gene3D" id="3.30.40.10">
    <property type="entry name" value="Zinc/RING finger domain, C3HC4 (zinc finger)"/>
    <property type="match status" value="1"/>
</dbReference>
<dbReference type="InterPro" id="IPR007502">
    <property type="entry name" value="Helicase-assoc_dom"/>
</dbReference>
<dbReference type="PROSITE" id="PS51873">
    <property type="entry name" value="TRIAD"/>
    <property type="match status" value="1"/>
</dbReference>
<dbReference type="FunFam" id="1.10.10.2130:FF:000001">
    <property type="entry name" value="Pre-mRNA-splicing factor ATP-dependent RNA helicase"/>
    <property type="match status" value="1"/>
</dbReference>
<feature type="domain" description="Helicase ATP-binding" evidence="21">
    <location>
        <begin position="280"/>
        <end position="444"/>
    </location>
</feature>
<dbReference type="CDD" id="cd20335">
    <property type="entry name" value="BRcat_RBR"/>
    <property type="match status" value="1"/>
</dbReference>
<dbReference type="SUPFAM" id="SSF57850">
    <property type="entry name" value="RING/U-box"/>
    <property type="match status" value="3"/>
</dbReference>
<keyword evidence="6" id="KW-0808">Transferase</keyword>
<dbReference type="PANTHER" id="PTHR18934:SF81">
    <property type="entry name" value="ATP-DEPENDENT RNA HELICASE DEAH11, CHLOROPLASTIC-RELATED"/>
    <property type="match status" value="1"/>
</dbReference>
<evidence type="ECO:0000256" key="19">
    <source>
        <dbReference type="SAM" id="MobiDB-lite"/>
    </source>
</evidence>
<sequence length="1733" mass="196412">MKKATHFNPNPYATHRRHHFHRQPPHGASNSHTSQRSFHLWKPRFPHNARLDRPPERNFVVELRLGCRALRREDVEDLINKCKSKPTNFSFYPGDRVAAALNYRRWEDARDAFVWFWESRLAEVHDFTPAVITNALDRVDLEGRVRSLFARHVKGLIEGKEVKRWVAERERLSKEIARVANLLRGTLQIGVHNQKMERKKGLVAEKNLIERRIREFESAMECLLQYLEEDDVEGFGGVGVLPIFSFNGKFDWKRIHCMIMRERRRLEDGLPIYAYRRDILQEIHHQQIMVLIGETGSGKSTQLVQFLADSGVGADESIVCTQPRKIAAKSLAQRVQEESSGCYEDHSIKCCSAFSTLRKFDSRITFMTDHCLLQHYMGDKNLSGVSVIIIDEAHERSLNTDLLLALLKDLLCRRVEMRLIIMSATANAKQLSDYFYGCGIFHVLGRSYPVDIRYVLSDYAGHSGSAAVASYVSDVVRMATEIHKTEKEGTILAFLTSQIEVEWACEKFEAPSAVALPLHGKLSSEEQFHVFQNYPGKRKVIFSTNLAETSLTIPGVKYVIDSGLVKDSRFDPGNGMNVLKVCWISQSSADQRAGRAGRTEPGTCYRLYSEADYQSMELNQEPEIRRVHLGVAVLRILALGVKNVLDFDFVDAPNPTSIEMAIRNLIQLGVIALINNVHELTFEGRYLVRMGIEPRLGKLILGCFKHGLGREGIVLAAVMANANNIFCRVGNEGDKQRSDCLKVQFCHCDGDLFTLLSVYKEWEVLPREKKNKWCWENSINAKSMRRCQDTILELETCLERELGLMTTSYWRWDPSMPSDHDKNLKRVILSSLAENVAMYSGYNQLGYEVAQTGQHVQLHPSCSLLVFAQRPSWVVFGELLSMSNQYLVCVSAFDFESLYHICPAPLFDISKMAERKLQVKTLTGFGCILLRRFCGKANSNLLGLVSRIRKTCMDERIFIEVKIDQNEIQLYASSNDMNTTLGLVKDVLEYEKKWLHTECMEKNLYHGSGCSPPVALFGSGAEIKHLELEKRSLSVDVFHPNINAIEDKELLMFFEKNASGCICAVHKFTGMMKDEDRDKWGRITFFSPDAARRAAELDGEEFCGSTLKIVPAQLGGDKTFSFPAVKAKIYWPRRLSKGVAIIKCDIKDVNFILRDFYNLAIGGRYVRCELSKKCMDSVVISGLDKELSEAEILDVLRTATSRRILDFFLVRGDAVGNPPCSACEEALLKEIYPLMPKRNTRIISCRVQVFSPEPKDTFMRALLTFDGRLHLEAAKALEQIEGKVLPGCLSWQKIKCQQLFHSSLTFPVPVYSVIKEQVDKVLASFSNLKGLEWNLDRTVNGSHRVKITANATKTVAEVRRSLEELSRGKVIDNDSLTPAVLQLMFSRDGFNLRTSLQQETGTHILFDRHNLNIRVFGSPDKIALAQEKVVQCLLSLHEGKQSEIHLKGRDLPPDLMKQVIKNFGPDLRGLKEKVPGTDLTLNIHRQIIFLRGNKELKPKVEEVIFEIARSSQHLVERVDTGPTCPICLCEVEDGYRLEGCSHLFCRMCLMEQCESAVKNQGSFPICCAHGGCGDPILLTDLRSLLLNDKLEELFWASLGAFVASSRGTLRFCPSPDCPSIYQVADPGTAGEPFVCGACYSETCTRCHLEYHPYLSCERYREFKEDPDSSLKEWCKGKAQVKSCPACGYVIEKIDGCNHIECKCGKHVCWVCLEFFSSSDECYNHLRNIHMAII</sequence>
<gene>
    <name evidence="24" type="ORF">VNO77_44069</name>
</gene>
<dbReference type="InterPro" id="IPR002867">
    <property type="entry name" value="IBR_dom"/>
</dbReference>
<dbReference type="InterPro" id="IPR042035">
    <property type="entry name" value="DEAH_win-hel_dom"/>
</dbReference>
<dbReference type="SMART" id="SM00647">
    <property type="entry name" value="IBR"/>
    <property type="match status" value="2"/>
</dbReference>
<dbReference type="SMART" id="SM00487">
    <property type="entry name" value="DEXDc"/>
    <property type="match status" value="1"/>
</dbReference>
<comment type="subcellular location">
    <subcellularLocation>
        <location evidence="1">Plastid</location>
        <location evidence="1">Chloroplast</location>
    </subcellularLocation>
</comment>
<dbReference type="InterPro" id="IPR001650">
    <property type="entry name" value="Helicase_C-like"/>
</dbReference>
<dbReference type="CDD" id="cd17917">
    <property type="entry name" value="DEXHc_RHA-like"/>
    <property type="match status" value="1"/>
</dbReference>
<evidence type="ECO:0000256" key="2">
    <source>
        <dbReference type="ARBA" id="ARBA00008792"/>
    </source>
</evidence>
<dbReference type="InterPro" id="IPR014001">
    <property type="entry name" value="Helicase_ATP-bd"/>
</dbReference>
<keyword evidence="12" id="KW-0378">Hydrolase</keyword>
<feature type="domain" description="RING-type" evidence="23">
    <location>
        <begin position="1520"/>
        <end position="1728"/>
    </location>
</feature>
<dbReference type="PROSITE" id="PS00028">
    <property type="entry name" value="ZINC_FINGER_C2H2_1"/>
    <property type="match status" value="1"/>
</dbReference>
<dbReference type="Pfam" id="PF24641">
    <property type="entry name" value="KH_DEAH11_2nd"/>
    <property type="match status" value="1"/>
</dbReference>
<keyword evidence="11" id="KW-0833">Ubl conjugation pathway</keyword>
<comment type="caution">
    <text evidence="24">The sequence shown here is derived from an EMBL/GenBank/DDBJ whole genome shotgun (WGS) entry which is preliminary data.</text>
</comment>
<evidence type="ECO:0000256" key="4">
    <source>
        <dbReference type="ARBA" id="ARBA00022528"/>
    </source>
</evidence>
<dbReference type="FunFam" id="3.40.50.300:FF:002114">
    <property type="entry name" value="ATP-dependent RNA helicase DEAH12 chloroplastic"/>
    <property type="match status" value="1"/>
</dbReference>
<dbReference type="GO" id="GO:0008270">
    <property type="term" value="F:zinc ion binding"/>
    <property type="evidence" value="ECO:0007669"/>
    <property type="project" value="UniProtKB-KW"/>
</dbReference>
<dbReference type="InterPro" id="IPR056246">
    <property type="entry name" value="KH_DEAH11/12_1st"/>
</dbReference>
<feature type="region of interest" description="Disordered" evidence="19">
    <location>
        <begin position="1"/>
        <end position="34"/>
    </location>
</feature>
<dbReference type="Gene3D" id="1.10.10.2130">
    <property type="entry name" value="DEAH helicase family, winged-helix domain"/>
    <property type="match status" value="1"/>
</dbReference>
<dbReference type="Gene3D" id="1.20.120.1750">
    <property type="match status" value="1"/>
</dbReference>
<dbReference type="Pfam" id="PF26200">
    <property type="entry name" value="Rcat_RNF216"/>
    <property type="match status" value="1"/>
</dbReference>
<evidence type="ECO:0000256" key="1">
    <source>
        <dbReference type="ARBA" id="ARBA00004229"/>
    </source>
</evidence>
<keyword evidence="14" id="KW-0862">Zinc</keyword>
<feature type="domain" description="RING-type" evidence="20">
    <location>
        <begin position="1524"/>
        <end position="1566"/>
    </location>
</feature>
<evidence type="ECO:0000256" key="16">
    <source>
        <dbReference type="ARBA" id="ARBA00022946"/>
    </source>
</evidence>
<evidence type="ECO:0000256" key="14">
    <source>
        <dbReference type="ARBA" id="ARBA00022833"/>
    </source>
</evidence>
<dbReference type="Pfam" id="PF24637">
    <property type="entry name" value="RRM_DEAH11"/>
    <property type="match status" value="1"/>
</dbReference>
<accession>A0AAN9JVZ8</accession>
<dbReference type="InterPro" id="IPR056245">
    <property type="entry name" value="KH_DEAH11/12"/>
</dbReference>
<dbReference type="InterPro" id="IPR011545">
    <property type="entry name" value="DEAD/DEAH_box_helicase_dom"/>
</dbReference>
<evidence type="ECO:0000259" key="21">
    <source>
        <dbReference type="PROSITE" id="PS51192"/>
    </source>
</evidence>
<dbReference type="InterPro" id="IPR011709">
    <property type="entry name" value="DEAD-box_helicase_OB_fold"/>
</dbReference>
<dbReference type="InterPro" id="IPR056247">
    <property type="entry name" value="KH_DEAH11/12_2nd"/>
</dbReference>
<dbReference type="GO" id="GO:0005524">
    <property type="term" value="F:ATP binding"/>
    <property type="evidence" value="ECO:0007669"/>
    <property type="project" value="UniProtKB-KW"/>
</dbReference>
<dbReference type="InterPro" id="IPR027417">
    <property type="entry name" value="P-loop_NTPase"/>
</dbReference>
<proteinExistence type="inferred from homology"/>
<reference evidence="24 25" key="1">
    <citation type="submission" date="2024-01" db="EMBL/GenBank/DDBJ databases">
        <title>The genomes of 5 underutilized Papilionoideae crops provide insights into root nodulation and disease resistanc.</title>
        <authorList>
            <person name="Jiang F."/>
        </authorList>
    </citation>
    <scope>NUCLEOTIDE SEQUENCE [LARGE SCALE GENOMIC DNA]</scope>
    <source>
        <strain evidence="24">LVBAO_FW01</strain>
        <tissue evidence="24">Leaves</tissue>
    </source>
</reference>
<keyword evidence="10 18" id="KW-0863">Zinc-finger</keyword>
<dbReference type="Pfam" id="PF24638">
    <property type="entry name" value="KH_DEAH11_1st"/>
    <property type="match status" value="1"/>
</dbReference>
<evidence type="ECO:0000256" key="3">
    <source>
        <dbReference type="ARBA" id="ARBA00012552"/>
    </source>
</evidence>
<keyword evidence="16" id="KW-0809">Transit peptide</keyword>
<dbReference type="FunFam" id="1.20.120.1080:FF:000033">
    <property type="entry name" value="RBR-type E3 ubiquitin transferase"/>
    <property type="match status" value="1"/>
</dbReference>
<dbReference type="InterPro" id="IPR056244">
    <property type="entry name" value="RRM_DEAH11/12"/>
</dbReference>
<dbReference type="SUPFAM" id="SSF52540">
    <property type="entry name" value="P-loop containing nucleoside triphosphate hydrolases"/>
    <property type="match status" value="1"/>
</dbReference>
<evidence type="ECO:0000256" key="11">
    <source>
        <dbReference type="ARBA" id="ARBA00022786"/>
    </source>
</evidence>
<comment type="similarity">
    <text evidence="2">Belongs to the DEAD box helicase family. DEAH subfamily.</text>
</comment>
<evidence type="ECO:0000313" key="24">
    <source>
        <dbReference type="EMBL" id="KAK7306147.1"/>
    </source>
</evidence>
<evidence type="ECO:0000259" key="20">
    <source>
        <dbReference type="PROSITE" id="PS50089"/>
    </source>
</evidence>
<dbReference type="CDD" id="cd18791">
    <property type="entry name" value="SF2_C_RHA"/>
    <property type="match status" value="1"/>
</dbReference>
<keyword evidence="9" id="KW-0547">Nucleotide-binding</keyword>
<keyword evidence="25" id="KW-1185">Reference proteome</keyword>
<dbReference type="Pfam" id="PF24471">
    <property type="entry name" value="KH_DEAH11"/>
    <property type="match status" value="1"/>
</dbReference>
<dbReference type="GO" id="GO:0016787">
    <property type="term" value="F:hydrolase activity"/>
    <property type="evidence" value="ECO:0007669"/>
    <property type="project" value="UniProtKB-KW"/>
</dbReference>
<dbReference type="InterPro" id="IPR013083">
    <property type="entry name" value="Znf_RING/FYVE/PHD"/>
</dbReference>
<organism evidence="24 25">
    <name type="scientific">Canavalia gladiata</name>
    <name type="common">Sword bean</name>
    <name type="synonym">Dolichos gladiatus</name>
    <dbReference type="NCBI Taxonomy" id="3824"/>
    <lineage>
        <taxon>Eukaryota</taxon>
        <taxon>Viridiplantae</taxon>
        <taxon>Streptophyta</taxon>
        <taxon>Embryophyta</taxon>
        <taxon>Tracheophyta</taxon>
        <taxon>Spermatophyta</taxon>
        <taxon>Magnoliopsida</taxon>
        <taxon>eudicotyledons</taxon>
        <taxon>Gunneridae</taxon>
        <taxon>Pentapetalae</taxon>
        <taxon>rosids</taxon>
        <taxon>fabids</taxon>
        <taxon>Fabales</taxon>
        <taxon>Fabaceae</taxon>
        <taxon>Papilionoideae</taxon>
        <taxon>50 kb inversion clade</taxon>
        <taxon>NPAAA clade</taxon>
        <taxon>indigoferoid/millettioid clade</taxon>
        <taxon>Phaseoleae</taxon>
        <taxon>Canavalia</taxon>
    </lineage>
</organism>
<protein>
    <recommendedName>
        <fullName evidence="3">RNA helicase</fullName>
        <ecNumber evidence="3">3.6.4.13</ecNumber>
    </recommendedName>
</protein>
<evidence type="ECO:0000256" key="6">
    <source>
        <dbReference type="ARBA" id="ARBA00022679"/>
    </source>
</evidence>
<dbReference type="PANTHER" id="PTHR18934">
    <property type="entry name" value="ATP-DEPENDENT RNA HELICASE"/>
    <property type="match status" value="1"/>
</dbReference>
<dbReference type="Pfam" id="PF00270">
    <property type="entry name" value="DEAD"/>
    <property type="match status" value="1"/>
</dbReference>
<dbReference type="PROSITE" id="PS50089">
    <property type="entry name" value="ZF_RING_2"/>
    <property type="match status" value="1"/>
</dbReference>
<dbReference type="Pfam" id="PF01485">
    <property type="entry name" value="IBR"/>
    <property type="match status" value="1"/>
</dbReference>
<keyword evidence="15" id="KW-0067">ATP-binding</keyword>
<dbReference type="GO" id="GO:0009507">
    <property type="term" value="C:chloroplast"/>
    <property type="evidence" value="ECO:0007669"/>
    <property type="project" value="UniProtKB-SubCell"/>
</dbReference>
<dbReference type="EMBL" id="JAYMYQ010000011">
    <property type="protein sequence ID" value="KAK7306147.1"/>
    <property type="molecule type" value="Genomic_DNA"/>
</dbReference>
<comment type="catalytic activity">
    <reaction evidence="17">
        <text>ATP + H2O = ADP + phosphate + H(+)</text>
        <dbReference type="Rhea" id="RHEA:13065"/>
        <dbReference type="ChEBI" id="CHEBI:15377"/>
        <dbReference type="ChEBI" id="CHEBI:15378"/>
        <dbReference type="ChEBI" id="CHEBI:30616"/>
        <dbReference type="ChEBI" id="CHEBI:43474"/>
        <dbReference type="ChEBI" id="CHEBI:456216"/>
        <dbReference type="EC" id="3.6.4.13"/>
    </reaction>
</comment>
<dbReference type="PROSITE" id="PS00518">
    <property type="entry name" value="ZF_RING_1"/>
    <property type="match status" value="1"/>
</dbReference>
<keyword evidence="13" id="KW-0347">Helicase</keyword>
<dbReference type="InterPro" id="IPR017907">
    <property type="entry name" value="Znf_RING_CS"/>
</dbReference>
<dbReference type="EC" id="3.6.4.13" evidence="3"/>
<dbReference type="GO" id="GO:0016740">
    <property type="term" value="F:transferase activity"/>
    <property type="evidence" value="ECO:0007669"/>
    <property type="project" value="UniProtKB-KW"/>
</dbReference>
<dbReference type="SMART" id="SM00847">
    <property type="entry name" value="HA2"/>
    <property type="match status" value="1"/>
</dbReference>
<evidence type="ECO:0000256" key="18">
    <source>
        <dbReference type="PROSITE-ProRule" id="PRU00175"/>
    </source>
</evidence>
<dbReference type="SMART" id="SM00490">
    <property type="entry name" value="HELICc"/>
    <property type="match status" value="1"/>
</dbReference>
<keyword evidence="7" id="KW-0479">Metal-binding</keyword>
<dbReference type="InterPro" id="IPR044066">
    <property type="entry name" value="TRIAD_supradom"/>
</dbReference>
<dbReference type="FunFam" id="3.40.50.300:FF:001279">
    <property type="entry name" value="ATP-dependent RNA helicase DEAH12 chloroplastic"/>
    <property type="match status" value="1"/>
</dbReference>
<evidence type="ECO:0000256" key="12">
    <source>
        <dbReference type="ARBA" id="ARBA00022801"/>
    </source>
</evidence>
<dbReference type="FunFam" id="1.20.120.1750:FF:000020">
    <property type="entry name" value="ATP-dependent RNA helicase DEAH12 chloroplastic"/>
    <property type="match status" value="1"/>
</dbReference>
<keyword evidence="8" id="KW-0677">Repeat</keyword>
<dbReference type="Proteomes" id="UP001367508">
    <property type="component" value="Unassembled WGS sequence"/>
</dbReference>
<evidence type="ECO:0000256" key="13">
    <source>
        <dbReference type="ARBA" id="ARBA00022806"/>
    </source>
</evidence>
<keyword evidence="5" id="KW-0934">Plastid</keyword>
<name>A0AAN9JVZ8_CANGL</name>
<dbReference type="CDD" id="cd22585">
    <property type="entry name" value="Rcat_RBR_DEAH12-like"/>
    <property type="match status" value="1"/>
</dbReference>
<dbReference type="Pfam" id="PF00271">
    <property type="entry name" value="Helicase_C"/>
    <property type="match status" value="1"/>
</dbReference>
<evidence type="ECO:0000256" key="7">
    <source>
        <dbReference type="ARBA" id="ARBA00022723"/>
    </source>
</evidence>